<protein>
    <submittedName>
        <fullName evidence="1">Uncharacterized protein</fullName>
    </submittedName>
</protein>
<dbReference type="RefSeq" id="WP_090556732.1">
    <property type="nucleotide sequence ID" value="NZ_FNRA01000005.1"/>
</dbReference>
<dbReference type="AlphaFoldDB" id="A0A1H4E441"/>
<gene>
    <name evidence="1" type="ORF">SAMN05443550_105239</name>
</gene>
<organism evidence="1 2">
    <name type="scientific">Pedobacter hartonius</name>
    <dbReference type="NCBI Taxonomy" id="425514"/>
    <lineage>
        <taxon>Bacteria</taxon>
        <taxon>Pseudomonadati</taxon>
        <taxon>Bacteroidota</taxon>
        <taxon>Sphingobacteriia</taxon>
        <taxon>Sphingobacteriales</taxon>
        <taxon>Sphingobacteriaceae</taxon>
        <taxon>Pedobacter</taxon>
    </lineage>
</organism>
<keyword evidence="2" id="KW-1185">Reference proteome</keyword>
<dbReference type="EMBL" id="FNRA01000005">
    <property type="protein sequence ID" value="SEA79791.1"/>
    <property type="molecule type" value="Genomic_DNA"/>
</dbReference>
<sequence length="126" mass="14357">MNLLLTIIVQSYLYVLLTFFQFPNYTKHWNGGDRPGHTFASFEDFNGKQDFKVQRNAKGDFSLVYSAELKKGKLSIEIKKGSATIVQRDVNGSVADSIKLDNSKGEKYHVTFRAKHAEGKFDVKYN</sequence>
<reference evidence="1 2" key="1">
    <citation type="submission" date="2016-10" db="EMBL/GenBank/DDBJ databases">
        <authorList>
            <person name="de Groot N.N."/>
        </authorList>
    </citation>
    <scope>NUCLEOTIDE SEQUENCE [LARGE SCALE GENOMIC DNA]</scope>
    <source>
        <strain evidence="1 2">DSM 19033</strain>
    </source>
</reference>
<dbReference type="OrthoDB" id="769550at2"/>
<proteinExistence type="predicted"/>
<dbReference type="Proteomes" id="UP000198850">
    <property type="component" value="Unassembled WGS sequence"/>
</dbReference>
<evidence type="ECO:0000313" key="2">
    <source>
        <dbReference type="Proteomes" id="UP000198850"/>
    </source>
</evidence>
<name>A0A1H4E441_9SPHI</name>
<accession>A0A1H4E441</accession>
<evidence type="ECO:0000313" key="1">
    <source>
        <dbReference type="EMBL" id="SEA79791.1"/>
    </source>
</evidence>